<dbReference type="SMART" id="SM00380">
    <property type="entry name" value="AP2"/>
    <property type="match status" value="1"/>
</dbReference>
<keyword evidence="3" id="KW-0238">DNA-binding</keyword>
<evidence type="ECO:0000256" key="4">
    <source>
        <dbReference type="ARBA" id="ARBA00023163"/>
    </source>
</evidence>
<dbReference type="PROSITE" id="PS51032">
    <property type="entry name" value="AP2_ERF"/>
    <property type="match status" value="1"/>
</dbReference>
<feature type="domain" description="AP2/ERF" evidence="7">
    <location>
        <begin position="25"/>
        <end position="82"/>
    </location>
</feature>
<dbReference type="PANTHER" id="PTHR31677:SF146">
    <property type="entry name" value="ETHYLENE-RESPONSIVE TRANSCRIPTION FACTOR ESR2"/>
    <property type="match status" value="1"/>
</dbReference>
<sequence length="276" mass="29653">MEDHGDGVHPNGRRRGGCGSKDGTGYRGVRRRPWGRYAAEIRDPKSKERRWLGTFDTAEQAACAYDIAARAMRGLKARTNFHYQPPIISSSSSSSTAAGGQTPSAASAAILHSSDWPWPDTSLLLRDLANHSILNFNACPSCSLPSSLPSPNFLPHSGSITASAAPSYNFSTTPSWTAAAAPSPPPAATELFAVDDEGDFFRTEPPGSGLLQEIVNGCRKQSKRTEKPLHSTFDSSSSICDAAGNFPMIPPGRLVLEDIIRYPDFFELSSTNSHQA</sequence>
<dbReference type="FunFam" id="3.30.730.10:FF:000001">
    <property type="entry name" value="Ethylene-responsive transcription factor 2"/>
    <property type="match status" value="1"/>
</dbReference>
<dbReference type="Proteomes" id="UP000734854">
    <property type="component" value="Unassembled WGS sequence"/>
</dbReference>
<accession>A0A8J5HJH3</accession>
<comment type="caution">
    <text evidence="8">The sequence shown here is derived from an EMBL/GenBank/DDBJ whole genome shotgun (WGS) entry which is preliminary data.</text>
</comment>
<reference evidence="8 9" key="1">
    <citation type="submission" date="2020-08" db="EMBL/GenBank/DDBJ databases">
        <title>Plant Genome Project.</title>
        <authorList>
            <person name="Zhang R.-G."/>
        </authorList>
    </citation>
    <scope>NUCLEOTIDE SEQUENCE [LARGE SCALE GENOMIC DNA]</scope>
    <source>
        <tissue evidence="8">Rhizome</tissue>
    </source>
</reference>
<evidence type="ECO:0000256" key="1">
    <source>
        <dbReference type="ARBA" id="ARBA00004123"/>
    </source>
</evidence>
<dbReference type="Pfam" id="PF00847">
    <property type="entry name" value="AP2"/>
    <property type="match status" value="1"/>
</dbReference>
<dbReference type="PANTHER" id="PTHR31677">
    <property type="entry name" value="AP2 DOMAIN CLASS TRANSCRIPTION FACTOR"/>
    <property type="match status" value="1"/>
</dbReference>
<evidence type="ECO:0000256" key="3">
    <source>
        <dbReference type="ARBA" id="ARBA00023125"/>
    </source>
</evidence>
<keyword evidence="2" id="KW-0805">Transcription regulation</keyword>
<keyword evidence="4" id="KW-0804">Transcription</keyword>
<dbReference type="GO" id="GO:0003677">
    <property type="term" value="F:DNA binding"/>
    <property type="evidence" value="ECO:0007669"/>
    <property type="project" value="UniProtKB-KW"/>
</dbReference>
<dbReference type="OrthoDB" id="642697at2759"/>
<evidence type="ECO:0000313" key="8">
    <source>
        <dbReference type="EMBL" id="KAG6528493.1"/>
    </source>
</evidence>
<evidence type="ECO:0000313" key="9">
    <source>
        <dbReference type="Proteomes" id="UP000734854"/>
    </source>
</evidence>
<dbReference type="AlphaFoldDB" id="A0A8J5HJH3"/>
<dbReference type="CDD" id="cd00018">
    <property type="entry name" value="AP2"/>
    <property type="match status" value="1"/>
</dbReference>
<dbReference type="GO" id="GO:0003700">
    <property type="term" value="F:DNA-binding transcription factor activity"/>
    <property type="evidence" value="ECO:0007669"/>
    <property type="project" value="InterPro"/>
</dbReference>
<dbReference type="GO" id="GO:0005634">
    <property type="term" value="C:nucleus"/>
    <property type="evidence" value="ECO:0007669"/>
    <property type="project" value="UniProtKB-SubCell"/>
</dbReference>
<keyword evidence="5" id="KW-0539">Nucleus</keyword>
<protein>
    <recommendedName>
        <fullName evidence="7">AP2/ERF domain-containing protein</fullName>
    </recommendedName>
</protein>
<dbReference type="InterPro" id="IPR001471">
    <property type="entry name" value="AP2/ERF_dom"/>
</dbReference>
<evidence type="ECO:0000256" key="2">
    <source>
        <dbReference type="ARBA" id="ARBA00023015"/>
    </source>
</evidence>
<proteinExistence type="predicted"/>
<evidence type="ECO:0000256" key="6">
    <source>
        <dbReference type="SAM" id="MobiDB-lite"/>
    </source>
</evidence>
<gene>
    <name evidence="8" type="ORF">ZIOFF_010668</name>
</gene>
<feature type="region of interest" description="Disordered" evidence="6">
    <location>
        <begin position="1"/>
        <end position="29"/>
    </location>
</feature>
<keyword evidence="9" id="KW-1185">Reference proteome</keyword>
<feature type="compositionally biased region" description="Gly residues" evidence="6">
    <location>
        <begin position="17"/>
        <end position="26"/>
    </location>
</feature>
<evidence type="ECO:0000256" key="5">
    <source>
        <dbReference type="ARBA" id="ARBA00023242"/>
    </source>
</evidence>
<name>A0A8J5HJH3_ZINOF</name>
<evidence type="ECO:0000259" key="7">
    <source>
        <dbReference type="PROSITE" id="PS51032"/>
    </source>
</evidence>
<dbReference type="EMBL" id="JACMSC010000003">
    <property type="protein sequence ID" value="KAG6528493.1"/>
    <property type="molecule type" value="Genomic_DNA"/>
</dbReference>
<organism evidence="8 9">
    <name type="scientific">Zingiber officinale</name>
    <name type="common">Ginger</name>
    <name type="synonym">Amomum zingiber</name>
    <dbReference type="NCBI Taxonomy" id="94328"/>
    <lineage>
        <taxon>Eukaryota</taxon>
        <taxon>Viridiplantae</taxon>
        <taxon>Streptophyta</taxon>
        <taxon>Embryophyta</taxon>
        <taxon>Tracheophyta</taxon>
        <taxon>Spermatophyta</taxon>
        <taxon>Magnoliopsida</taxon>
        <taxon>Liliopsida</taxon>
        <taxon>Zingiberales</taxon>
        <taxon>Zingiberaceae</taxon>
        <taxon>Zingiber</taxon>
    </lineage>
</organism>
<comment type="subcellular location">
    <subcellularLocation>
        <location evidence="1">Nucleus</location>
    </subcellularLocation>
</comment>